<dbReference type="GO" id="GO:0003887">
    <property type="term" value="F:DNA-directed DNA polymerase activity"/>
    <property type="evidence" value="ECO:0007669"/>
    <property type="project" value="UniProtKB-KW"/>
</dbReference>
<comment type="similarity">
    <text evidence="1">Belongs to the DNA polymerase type-B family.</text>
</comment>
<evidence type="ECO:0000256" key="6">
    <source>
        <dbReference type="ARBA" id="ARBA00022932"/>
    </source>
</evidence>
<evidence type="ECO:0000256" key="4">
    <source>
        <dbReference type="ARBA" id="ARBA00022695"/>
    </source>
</evidence>
<dbReference type="InterPro" id="IPR004868">
    <property type="entry name" value="DNA-dir_DNA_pol_B_mt/vir"/>
</dbReference>
<feature type="domain" description="DNA-directed DNA polymerase family B mitochondria/virus" evidence="9">
    <location>
        <begin position="49"/>
        <end position="154"/>
    </location>
</feature>
<dbReference type="GeneID" id="116309040"/>
<gene>
    <name evidence="11" type="primary">LOC116309040</name>
</gene>
<dbReference type="PANTHER" id="PTHR33568">
    <property type="entry name" value="DNA POLYMERASE"/>
    <property type="match status" value="1"/>
</dbReference>
<evidence type="ECO:0000256" key="5">
    <source>
        <dbReference type="ARBA" id="ARBA00022705"/>
    </source>
</evidence>
<evidence type="ECO:0000313" key="10">
    <source>
        <dbReference type="Proteomes" id="UP000515163"/>
    </source>
</evidence>
<dbReference type="InterPro" id="IPR012337">
    <property type="entry name" value="RNaseH-like_sf"/>
</dbReference>
<dbReference type="GO" id="GO:0003677">
    <property type="term" value="F:DNA binding"/>
    <property type="evidence" value="ECO:0007669"/>
    <property type="project" value="UniProtKB-KW"/>
</dbReference>
<evidence type="ECO:0000256" key="8">
    <source>
        <dbReference type="ARBA" id="ARBA00049244"/>
    </source>
</evidence>
<sequence>MVCHVCVDHVSDYVTRGCVGLCGRQRLWTFENVEEFMTWLLGDRLGVHRRYTFLAHNLKGYDAYPILEWCVKKCIVPECLYRGAKVMSMVIEGIDFKDSVCFIPMRLSAFPATFGTKSGDKGYFPHFFNTKANVGYVGEYPPLEYYGIDDMREEEQQA</sequence>
<dbReference type="GO" id="GO:0000166">
    <property type="term" value="F:nucleotide binding"/>
    <property type="evidence" value="ECO:0007669"/>
    <property type="project" value="InterPro"/>
</dbReference>
<proteinExistence type="inferred from homology"/>
<dbReference type="Gene3D" id="3.30.420.10">
    <property type="entry name" value="Ribonuclease H-like superfamily/Ribonuclease H"/>
    <property type="match status" value="1"/>
</dbReference>
<accession>A0A6P8JGQ7</accession>
<evidence type="ECO:0000256" key="1">
    <source>
        <dbReference type="ARBA" id="ARBA00005755"/>
    </source>
</evidence>
<keyword evidence="6" id="KW-0239">DNA-directed DNA polymerase</keyword>
<evidence type="ECO:0000259" key="9">
    <source>
        <dbReference type="Pfam" id="PF03175"/>
    </source>
</evidence>
<comment type="catalytic activity">
    <reaction evidence="8">
        <text>DNA(n) + a 2'-deoxyribonucleoside 5'-triphosphate = DNA(n+1) + diphosphate</text>
        <dbReference type="Rhea" id="RHEA:22508"/>
        <dbReference type="Rhea" id="RHEA-COMP:17339"/>
        <dbReference type="Rhea" id="RHEA-COMP:17340"/>
        <dbReference type="ChEBI" id="CHEBI:33019"/>
        <dbReference type="ChEBI" id="CHEBI:61560"/>
        <dbReference type="ChEBI" id="CHEBI:173112"/>
        <dbReference type="EC" id="2.7.7.7"/>
    </reaction>
</comment>
<organism evidence="10 11">
    <name type="scientific">Actinia tenebrosa</name>
    <name type="common">Australian red waratah sea anemone</name>
    <dbReference type="NCBI Taxonomy" id="6105"/>
    <lineage>
        <taxon>Eukaryota</taxon>
        <taxon>Metazoa</taxon>
        <taxon>Cnidaria</taxon>
        <taxon>Anthozoa</taxon>
        <taxon>Hexacorallia</taxon>
        <taxon>Actiniaria</taxon>
        <taxon>Actiniidae</taxon>
        <taxon>Actinia</taxon>
    </lineage>
</organism>
<dbReference type="PANTHER" id="PTHR33568:SF3">
    <property type="entry name" value="DNA-DIRECTED DNA POLYMERASE"/>
    <property type="match status" value="1"/>
</dbReference>
<dbReference type="EC" id="2.7.7.7" evidence="2"/>
<dbReference type="InParanoid" id="A0A6P8JGQ7"/>
<evidence type="ECO:0000256" key="3">
    <source>
        <dbReference type="ARBA" id="ARBA00022679"/>
    </source>
</evidence>
<keyword evidence="4" id="KW-0548">Nucleotidyltransferase</keyword>
<dbReference type="SUPFAM" id="SSF53098">
    <property type="entry name" value="Ribonuclease H-like"/>
    <property type="match status" value="1"/>
</dbReference>
<dbReference type="InterPro" id="IPR036397">
    <property type="entry name" value="RNaseH_sf"/>
</dbReference>
<keyword evidence="10" id="KW-1185">Reference proteome</keyword>
<dbReference type="AlphaFoldDB" id="A0A6P8JGQ7"/>
<protein>
    <recommendedName>
        <fullName evidence="2">DNA-directed DNA polymerase</fullName>
        <ecNumber evidence="2">2.7.7.7</ecNumber>
    </recommendedName>
</protein>
<evidence type="ECO:0000313" key="11">
    <source>
        <dbReference type="RefSeq" id="XP_031575430.1"/>
    </source>
</evidence>
<evidence type="ECO:0000256" key="2">
    <source>
        <dbReference type="ARBA" id="ARBA00012417"/>
    </source>
</evidence>
<keyword evidence="7" id="KW-0238">DNA-binding</keyword>
<keyword evidence="5" id="KW-0235">DNA replication</keyword>
<dbReference type="GO" id="GO:0006260">
    <property type="term" value="P:DNA replication"/>
    <property type="evidence" value="ECO:0007669"/>
    <property type="project" value="UniProtKB-KW"/>
</dbReference>
<dbReference type="RefSeq" id="XP_031575430.1">
    <property type="nucleotide sequence ID" value="XM_031719570.1"/>
</dbReference>
<keyword evidence="3" id="KW-0808">Transferase</keyword>
<dbReference type="OrthoDB" id="10067094at2759"/>
<evidence type="ECO:0000256" key="7">
    <source>
        <dbReference type="ARBA" id="ARBA00023125"/>
    </source>
</evidence>
<reference evidence="11" key="1">
    <citation type="submission" date="2025-08" db="UniProtKB">
        <authorList>
            <consortium name="RefSeq"/>
        </authorList>
    </citation>
    <scope>IDENTIFICATION</scope>
    <source>
        <tissue evidence="11">Tentacle</tissue>
    </source>
</reference>
<dbReference type="Pfam" id="PF03175">
    <property type="entry name" value="DNA_pol_B_2"/>
    <property type="match status" value="1"/>
</dbReference>
<name>A0A6P8JGQ7_ACTTE</name>
<dbReference type="Proteomes" id="UP000515163">
    <property type="component" value="Unplaced"/>
</dbReference>
<dbReference type="KEGG" id="aten:116309040"/>